<keyword evidence="2" id="KW-1133">Transmembrane helix</keyword>
<dbReference type="Pfam" id="PF00583">
    <property type="entry name" value="Acetyltransf_1"/>
    <property type="match status" value="1"/>
</dbReference>
<feature type="transmembrane region" description="Helical" evidence="2">
    <location>
        <begin position="305"/>
        <end position="328"/>
    </location>
</feature>
<comment type="caution">
    <text evidence="4">The sequence shown here is derived from an EMBL/GenBank/DDBJ whole genome shotgun (WGS) entry which is preliminary data.</text>
</comment>
<dbReference type="Gene3D" id="3.40.630.30">
    <property type="match status" value="1"/>
</dbReference>
<feature type="region of interest" description="Disordered" evidence="1">
    <location>
        <begin position="49"/>
        <end position="69"/>
    </location>
</feature>
<evidence type="ECO:0000256" key="1">
    <source>
        <dbReference type="SAM" id="MobiDB-lite"/>
    </source>
</evidence>
<feature type="transmembrane region" description="Helical" evidence="2">
    <location>
        <begin position="379"/>
        <end position="401"/>
    </location>
</feature>
<dbReference type="InterPro" id="IPR000182">
    <property type="entry name" value="GNAT_dom"/>
</dbReference>
<dbReference type="PROSITE" id="PS51186">
    <property type="entry name" value="GNAT"/>
    <property type="match status" value="1"/>
</dbReference>
<protein>
    <submittedName>
        <fullName evidence="4">GNAT family N-acetyltransferase</fullName>
    </submittedName>
</protein>
<dbReference type="EMBL" id="RSAS01000626">
    <property type="protein sequence ID" value="RRR69497.1"/>
    <property type="molecule type" value="Genomic_DNA"/>
</dbReference>
<keyword evidence="2" id="KW-0472">Membrane</keyword>
<dbReference type="SUPFAM" id="SSF55729">
    <property type="entry name" value="Acyl-CoA N-acyltransferases (Nat)"/>
    <property type="match status" value="1"/>
</dbReference>
<sequence length="466" mass="49994">MNLVPVARLHGLLRPPAWPEPTRAEHTPQCAVTEPDQAEALVQVQHSVGDEGGAGSHRTRSGRGAGASGGVSCVSVPLSSGVSMHEAYAVEAQSQPEAGTVTVRPMQAADAAPLRQVVNRAFPRFDRMLFSTHNCDVFVAVDADERVVGGVVVDVTPRPDRDAPQGRVGTVTFICADPAAHLPGIGSALRDAASQHFAQLGCRETFARIDAVNAASQNLHRRGGYELLPVRAQVRRWGWRLPLRWRAAGHGFDPGMQLWVRDDAAPQVTPPPLWTRFLVTLMLNVLLLALVAWRDPRAAADPLTLTLAMSLIATLLLGVREAAIWLVAATQRQQLTHAPWPNGLGLAGLLALGFGVWLPLTGSATPTTPGWRHEHAIPALGRAHLAGGLAVAALTWSVLLITPDPAWVWWPELRRAVVMLALIDLVVPVSPMLGNAARHVYAWSTLAWMLLAILGVGPLLVTLLMP</sequence>
<feature type="transmembrane region" description="Helical" evidence="2">
    <location>
        <begin position="273"/>
        <end position="293"/>
    </location>
</feature>
<dbReference type="InterPro" id="IPR016181">
    <property type="entry name" value="Acyl_CoA_acyltransferase"/>
</dbReference>
<evidence type="ECO:0000259" key="3">
    <source>
        <dbReference type="PROSITE" id="PS51186"/>
    </source>
</evidence>
<evidence type="ECO:0000313" key="5">
    <source>
        <dbReference type="Proteomes" id="UP000280307"/>
    </source>
</evidence>
<dbReference type="GO" id="GO:0016747">
    <property type="term" value="F:acyltransferase activity, transferring groups other than amino-acyl groups"/>
    <property type="evidence" value="ECO:0007669"/>
    <property type="project" value="InterPro"/>
</dbReference>
<feature type="transmembrane region" description="Helical" evidence="2">
    <location>
        <begin position="413"/>
        <end position="433"/>
    </location>
</feature>
<keyword evidence="4" id="KW-0808">Transferase</keyword>
<dbReference type="Proteomes" id="UP000280307">
    <property type="component" value="Unassembled WGS sequence"/>
</dbReference>
<feature type="transmembrane region" description="Helical" evidence="2">
    <location>
        <begin position="340"/>
        <end position="358"/>
    </location>
</feature>
<organism evidence="4 5">
    <name type="scientific">Candidatus Viridilinea halotolerans</name>
    <dbReference type="NCBI Taxonomy" id="2491704"/>
    <lineage>
        <taxon>Bacteria</taxon>
        <taxon>Bacillati</taxon>
        <taxon>Chloroflexota</taxon>
        <taxon>Chloroflexia</taxon>
        <taxon>Chloroflexales</taxon>
        <taxon>Chloroflexineae</taxon>
        <taxon>Oscillochloridaceae</taxon>
        <taxon>Candidatus Viridilinea</taxon>
    </lineage>
</organism>
<name>A0A426TVN3_9CHLR</name>
<accession>A0A426TVN3</accession>
<evidence type="ECO:0000256" key="2">
    <source>
        <dbReference type="SAM" id="Phobius"/>
    </source>
</evidence>
<evidence type="ECO:0000313" key="4">
    <source>
        <dbReference type="EMBL" id="RRR69497.1"/>
    </source>
</evidence>
<dbReference type="AlphaFoldDB" id="A0A426TVN3"/>
<gene>
    <name evidence="4" type="ORF">EI684_15490</name>
</gene>
<keyword evidence="2" id="KW-0812">Transmembrane</keyword>
<feature type="domain" description="N-acetyltransferase" evidence="3">
    <location>
        <begin position="101"/>
        <end position="246"/>
    </location>
</feature>
<reference evidence="4 5" key="1">
    <citation type="submission" date="2018-12" db="EMBL/GenBank/DDBJ databases">
        <title>Genome Sequence of Candidatus Viridilinea halotolerans isolated from saline sulfide-rich spring.</title>
        <authorList>
            <person name="Grouzdev D.S."/>
            <person name="Burganskaya E.I."/>
            <person name="Krutkina M.S."/>
            <person name="Sukhacheva M.V."/>
            <person name="Gorlenko V.M."/>
        </authorList>
    </citation>
    <scope>NUCLEOTIDE SEQUENCE [LARGE SCALE GENOMIC DNA]</scope>
    <source>
        <strain evidence="4">Chok-6</strain>
    </source>
</reference>
<feature type="transmembrane region" description="Helical" evidence="2">
    <location>
        <begin position="440"/>
        <end position="465"/>
    </location>
</feature>
<proteinExistence type="predicted"/>